<protein>
    <submittedName>
        <fullName evidence="2">Uncharacterized protein</fullName>
    </submittedName>
</protein>
<accession>A0A1W1WRT1</accession>
<organism evidence="2 3">
    <name type="scientific">Nitratiruptor tergarcus DSM 16512</name>
    <dbReference type="NCBI Taxonomy" id="1069081"/>
    <lineage>
        <taxon>Bacteria</taxon>
        <taxon>Pseudomonadati</taxon>
        <taxon>Campylobacterota</taxon>
        <taxon>Epsilonproteobacteria</taxon>
        <taxon>Nautiliales</taxon>
        <taxon>Nitratiruptoraceae</taxon>
        <taxon>Nitratiruptor</taxon>
    </lineage>
</organism>
<feature type="compositionally biased region" description="Polar residues" evidence="1">
    <location>
        <begin position="13"/>
        <end position="24"/>
    </location>
</feature>
<dbReference type="OrthoDB" id="5319763at2"/>
<gene>
    <name evidence="2" type="ORF">SAMN05660197_0746</name>
</gene>
<dbReference type="EMBL" id="FWWZ01000001">
    <property type="protein sequence ID" value="SMC08956.1"/>
    <property type="molecule type" value="Genomic_DNA"/>
</dbReference>
<reference evidence="3" key="1">
    <citation type="submission" date="2017-04" db="EMBL/GenBank/DDBJ databases">
        <authorList>
            <person name="Varghese N."/>
            <person name="Submissions S."/>
        </authorList>
    </citation>
    <scope>NUCLEOTIDE SEQUENCE [LARGE SCALE GENOMIC DNA]</scope>
    <source>
        <strain evidence="3">DSM 16512</strain>
    </source>
</reference>
<dbReference type="RefSeq" id="WP_084275210.1">
    <property type="nucleotide sequence ID" value="NZ_AP026671.1"/>
</dbReference>
<name>A0A1W1WRT1_9BACT</name>
<sequence length="282" mass="33002">MSNLPHPIDLTQPLHNTTPSQNYTNKEEKPRFDLNEWHSNFKKALQKQDHIAITTPILPDDFINPTPMMYALIDRDIWRLPVGRKIKDKYLGFSNKYKSLTISLFRADEVKAICIREAKDKDGNLIKWKTYGSKRYIPYRIFDEEDPTIFVGYGIGEFLLFELLELNYMVLQSDSIAHSLANNPYTPGIKERYIFALLDNDDSCKATIEHIQHHYRSCRVYPIDFENILDKELPKGYDFRDFCNEKAREIRGDEYFANPIEVKEAIIETLANEIEILTGARK</sequence>
<dbReference type="AlphaFoldDB" id="A0A1W1WRT1"/>
<evidence type="ECO:0000256" key="1">
    <source>
        <dbReference type="SAM" id="MobiDB-lite"/>
    </source>
</evidence>
<dbReference type="Proteomes" id="UP000192602">
    <property type="component" value="Unassembled WGS sequence"/>
</dbReference>
<evidence type="ECO:0000313" key="3">
    <source>
        <dbReference type="Proteomes" id="UP000192602"/>
    </source>
</evidence>
<feature type="region of interest" description="Disordered" evidence="1">
    <location>
        <begin position="1"/>
        <end position="27"/>
    </location>
</feature>
<dbReference type="STRING" id="1069081.SAMN05660197_0746"/>
<keyword evidence="3" id="KW-1185">Reference proteome</keyword>
<evidence type="ECO:0000313" key="2">
    <source>
        <dbReference type="EMBL" id="SMC08956.1"/>
    </source>
</evidence>
<proteinExistence type="predicted"/>